<name>A0A9W7X9F5_9POAL</name>
<dbReference type="AlphaFoldDB" id="A0A9W7X9F5"/>
<organism evidence="1 2">
    <name type="scientific">Paspalum vaginatum</name>
    <name type="common">seashore paspalum</name>
    <dbReference type="NCBI Taxonomy" id="158149"/>
    <lineage>
        <taxon>Eukaryota</taxon>
        <taxon>Viridiplantae</taxon>
        <taxon>Streptophyta</taxon>
        <taxon>Embryophyta</taxon>
        <taxon>Tracheophyta</taxon>
        <taxon>Spermatophyta</taxon>
        <taxon>Magnoliopsida</taxon>
        <taxon>Liliopsida</taxon>
        <taxon>Poales</taxon>
        <taxon>Poaceae</taxon>
        <taxon>PACMAD clade</taxon>
        <taxon>Panicoideae</taxon>
        <taxon>Andropogonodae</taxon>
        <taxon>Paspaleae</taxon>
        <taxon>Paspalinae</taxon>
        <taxon>Paspalum</taxon>
    </lineage>
</organism>
<keyword evidence="2" id="KW-1185">Reference proteome</keyword>
<sequence>MDWYGVIKKNHSAELVFYVKSPKNPLWSTVVRTKVRNLFAMSEAPEGENGGQIDLDSLDVGVEDMNIRSDMEGLSIDVSVIEKAHAECQAEEPCDLEVDNFDEDDDTYIDHGHFAPVHSIGEPDDEFFV</sequence>
<reference evidence="1 2" key="1">
    <citation type="submission" date="2022-10" db="EMBL/GenBank/DDBJ databases">
        <title>WGS assembly of Paspalum vaginatum 540-79.</title>
        <authorList>
            <person name="Sun G."/>
            <person name="Wase N."/>
            <person name="Shu S."/>
            <person name="Jenkins J."/>
            <person name="Zhou B."/>
            <person name="Torres-Rodriguez J."/>
            <person name="Chen C."/>
            <person name="Sandor L."/>
            <person name="Plott C."/>
            <person name="Yoshinga Y."/>
            <person name="Daum C."/>
            <person name="Qi P."/>
            <person name="Barry K."/>
            <person name="Lipzen A."/>
            <person name="Berry L."/>
            <person name="Pedersen C."/>
            <person name="Gottilla T."/>
            <person name="Foltz A."/>
            <person name="Yu H."/>
            <person name="O'Malley R."/>
            <person name="Zhang C."/>
            <person name="Devos K."/>
            <person name="Sigmon B."/>
            <person name="Yu B."/>
            <person name="Obata T."/>
            <person name="Schmutz J."/>
            <person name="Schnable J."/>
        </authorList>
    </citation>
    <scope>NUCLEOTIDE SEQUENCE [LARGE SCALE GENOMIC DNA]</scope>
    <source>
        <strain evidence="2">cv. 540-79</strain>
    </source>
</reference>
<proteinExistence type="predicted"/>
<gene>
    <name evidence="1" type="ORF">BS78_K156800</name>
</gene>
<protein>
    <submittedName>
        <fullName evidence="1">Uncharacterized protein</fullName>
    </submittedName>
</protein>
<accession>A0A9W7X9F5</accession>
<evidence type="ECO:0000313" key="1">
    <source>
        <dbReference type="EMBL" id="KAJ1255808.1"/>
    </source>
</evidence>
<dbReference type="EMBL" id="MU629635">
    <property type="protein sequence ID" value="KAJ1255808.1"/>
    <property type="molecule type" value="Genomic_DNA"/>
</dbReference>
<dbReference type="OrthoDB" id="713060at2759"/>
<comment type="caution">
    <text evidence="1">The sequence shown here is derived from an EMBL/GenBank/DDBJ whole genome shotgun (WGS) entry which is preliminary data.</text>
</comment>
<dbReference type="Proteomes" id="UP001164776">
    <property type="component" value="Unassembled WGS sequence"/>
</dbReference>
<evidence type="ECO:0000313" key="2">
    <source>
        <dbReference type="Proteomes" id="UP001164776"/>
    </source>
</evidence>